<keyword evidence="1" id="KW-0175">Coiled coil</keyword>
<reference evidence="3 4" key="1">
    <citation type="submission" date="2018-06" db="EMBL/GenBank/DDBJ databases">
        <authorList>
            <consortium name="Pathogen Informatics"/>
            <person name="Doyle S."/>
        </authorList>
    </citation>
    <scope>NUCLEOTIDE SEQUENCE [LARGE SCALE GENOMIC DNA]</scope>
    <source>
        <strain evidence="3 4">NCTC10684</strain>
    </source>
</reference>
<name>A0A380WQU7_AMIAI</name>
<protein>
    <submittedName>
        <fullName evidence="3">Uncharacterized membrane-anchored protein conserved in bacteria</fullName>
    </submittedName>
</protein>
<sequence>MTAEPSSLEFLPRSTGSVLGFPAHEGRPGALGEVHSRPHPLVESPRVLVQLSFMTEGGSAVDHAVLSELSRRLGIAAPDRQARHHAMKWGQGTLRWERHTEFSTYLWEGPLDEGDRSHEESPFGNGFSPPGTVISGIRLEIRKWTPANEKLIASFDPTSLCYSLVEGGAAGIVTDFRQDGDGMTRILILDRGLTPARTGALSQRLIDIETYRTLAMLGLPMALSLSGRVRRIEDRLAQATREMKATETRDSQALLADLTELAAELEADAASSLYRFGASKAYDGIVRERLEALEEEVVTGYDTWAGFLKRRVAPAMRTCRSVEERQANLSRKLTRATTLLRTWVDVEVEKQNRDLLASMNNRARLQLRLQQTVEGLSVAAVSYYVVGLVGYIAKGASAIDHAFAPEIVTAAAVPLAVLLVWWGVRRVHRAHSESKLHAGE</sequence>
<dbReference type="InterPro" id="IPR021830">
    <property type="entry name" value="DUF3422"/>
</dbReference>
<feature type="coiled-coil region" evidence="1">
    <location>
        <begin position="222"/>
        <end position="249"/>
    </location>
</feature>
<dbReference type="Proteomes" id="UP000254701">
    <property type="component" value="Unassembled WGS sequence"/>
</dbReference>
<evidence type="ECO:0000256" key="2">
    <source>
        <dbReference type="SAM" id="Phobius"/>
    </source>
</evidence>
<accession>A0A380WQU7</accession>
<feature type="transmembrane region" description="Helical" evidence="2">
    <location>
        <begin position="404"/>
        <end position="424"/>
    </location>
</feature>
<evidence type="ECO:0000313" key="3">
    <source>
        <dbReference type="EMBL" id="SUU91329.1"/>
    </source>
</evidence>
<evidence type="ECO:0000313" key="4">
    <source>
        <dbReference type="Proteomes" id="UP000254701"/>
    </source>
</evidence>
<organism evidence="3 4">
    <name type="scientific">Aminobacter aminovorans</name>
    <name type="common">Chelatobacter heintzii</name>
    <dbReference type="NCBI Taxonomy" id="83263"/>
    <lineage>
        <taxon>Bacteria</taxon>
        <taxon>Pseudomonadati</taxon>
        <taxon>Pseudomonadota</taxon>
        <taxon>Alphaproteobacteria</taxon>
        <taxon>Hyphomicrobiales</taxon>
        <taxon>Phyllobacteriaceae</taxon>
        <taxon>Aminobacter</taxon>
    </lineage>
</organism>
<keyword evidence="2" id="KW-0812">Transmembrane</keyword>
<dbReference type="RefSeq" id="WP_115733219.1">
    <property type="nucleotide sequence ID" value="NZ_BAAAVY010000037.1"/>
</dbReference>
<dbReference type="OrthoDB" id="9767470at2"/>
<proteinExistence type="predicted"/>
<dbReference type="Pfam" id="PF11902">
    <property type="entry name" value="DUF3422"/>
    <property type="match status" value="1"/>
</dbReference>
<evidence type="ECO:0000256" key="1">
    <source>
        <dbReference type="SAM" id="Coils"/>
    </source>
</evidence>
<keyword evidence="2" id="KW-0472">Membrane</keyword>
<dbReference type="AlphaFoldDB" id="A0A380WQU7"/>
<dbReference type="EMBL" id="UFSM01000001">
    <property type="protein sequence ID" value="SUU91329.1"/>
    <property type="molecule type" value="Genomic_DNA"/>
</dbReference>
<keyword evidence="2" id="KW-1133">Transmembrane helix</keyword>
<gene>
    <name evidence="3" type="ORF">NCTC10684_04592</name>
</gene>